<dbReference type="PANTHER" id="PTHR30629">
    <property type="entry name" value="PROPHAGE INTEGRASE"/>
    <property type="match status" value="1"/>
</dbReference>
<evidence type="ECO:0000313" key="4">
    <source>
        <dbReference type="EMBL" id="CAA6803237.1"/>
    </source>
</evidence>
<dbReference type="Pfam" id="PF13356">
    <property type="entry name" value="Arm-DNA-bind_3"/>
    <property type="match status" value="1"/>
</dbReference>
<feature type="domain" description="Integrase DNA-binding" evidence="3">
    <location>
        <begin position="8"/>
        <end position="86"/>
    </location>
</feature>
<dbReference type="InterPro" id="IPR025166">
    <property type="entry name" value="Integrase_DNA_bind_dom"/>
</dbReference>
<dbReference type="InterPro" id="IPR038488">
    <property type="entry name" value="Integrase_DNA-bd_sf"/>
</dbReference>
<evidence type="ECO:0000256" key="1">
    <source>
        <dbReference type="ARBA" id="ARBA00008857"/>
    </source>
</evidence>
<evidence type="ECO:0000256" key="2">
    <source>
        <dbReference type="ARBA" id="ARBA00022908"/>
    </source>
</evidence>
<dbReference type="EMBL" id="CACVAX010000006">
    <property type="protein sequence ID" value="CAA6803237.1"/>
    <property type="molecule type" value="Genomic_DNA"/>
</dbReference>
<protein>
    <submittedName>
        <fullName evidence="4">DUF4102 domain-containing protein</fullName>
    </submittedName>
</protein>
<gene>
    <name evidence="4" type="ORF">HELGO_WM2223</name>
</gene>
<keyword evidence="2" id="KW-0229">DNA integration</keyword>
<evidence type="ECO:0000259" key="3">
    <source>
        <dbReference type="Pfam" id="PF13356"/>
    </source>
</evidence>
<proteinExistence type="inferred from homology"/>
<sequence>MARTIKPLTAKKVETAKAKEKKYKLSDGGGLFLQVNPNGSKLWRLQYYFGDKRKEYAIGTLKDYSLAEARDKRGELRKLVNDGIDINPNC</sequence>
<dbReference type="InterPro" id="IPR050808">
    <property type="entry name" value="Phage_Integrase"/>
</dbReference>
<dbReference type="AlphaFoldDB" id="A0A6S6SD12"/>
<dbReference type="PANTHER" id="PTHR30629:SF2">
    <property type="entry name" value="PROPHAGE INTEGRASE INTS-RELATED"/>
    <property type="match status" value="1"/>
</dbReference>
<organism evidence="4">
    <name type="scientific">uncultured Sulfurovum sp</name>
    <dbReference type="NCBI Taxonomy" id="269237"/>
    <lineage>
        <taxon>Bacteria</taxon>
        <taxon>Pseudomonadati</taxon>
        <taxon>Campylobacterota</taxon>
        <taxon>Epsilonproteobacteria</taxon>
        <taxon>Campylobacterales</taxon>
        <taxon>Sulfurovaceae</taxon>
        <taxon>Sulfurovum</taxon>
        <taxon>environmental samples</taxon>
    </lineage>
</organism>
<name>A0A6S6SD12_9BACT</name>
<dbReference type="Gene3D" id="3.30.160.390">
    <property type="entry name" value="Integrase, DNA-binding domain"/>
    <property type="match status" value="1"/>
</dbReference>
<dbReference type="GO" id="GO:0015074">
    <property type="term" value="P:DNA integration"/>
    <property type="evidence" value="ECO:0007669"/>
    <property type="project" value="UniProtKB-KW"/>
</dbReference>
<comment type="similarity">
    <text evidence="1">Belongs to the 'phage' integrase family.</text>
</comment>
<accession>A0A6S6SD12</accession>
<reference evidence="4" key="1">
    <citation type="submission" date="2020-01" db="EMBL/GenBank/DDBJ databases">
        <authorList>
            <person name="Meier V. D."/>
            <person name="Meier V D."/>
        </authorList>
    </citation>
    <scope>NUCLEOTIDE SEQUENCE</scope>
    <source>
        <strain evidence="4">HLG_WM_MAG_04</strain>
    </source>
</reference>